<evidence type="ECO:0000313" key="4">
    <source>
        <dbReference type="EMBL" id="MBC2961839.1"/>
    </source>
</evidence>
<dbReference type="InterPro" id="IPR000073">
    <property type="entry name" value="AB_hydrolase_1"/>
</dbReference>
<keyword evidence="5" id="KW-1185">Reference proteome</keyword>
<dbReference type="PROSITE" id="PS51318">
    <property type="entry name" value="TAT"/>
    <property type="match status" value="1"/>
</dbReference>
<sequence length="318" mass="33520">MPTNRGTSRRALVVGGLLAAATAVAARPVAGAARSASTPEVTVDLRSSNQGLVATIEPTAAALAPLPLVVYHHGLGRDTDAILHRRSTAAIREHLVAAAASGYRVVVSDFGGYLWGNERNHRHIDAVIAAHRRKGGAPGPVALIGSSMGGAAVLSYAGTHRRDVACVVALQPALNLAALRRRGVPVDAAFPGGYSNARHGARSSPTVIARDRRSRYRGMPIRIWAGSLDHIATPALVRRFEALVRRGRDPRVETTILPGLRHGDALIEAVPTDEVLAFLHAALPPAPLASSPEEPERTPDGAQRIARAPFSIASRIRT</sequence>
<evidence type="ECO:0000256" key="2">
    <source>
        <dbReference type="SAM" id="SignalP"/>
    </source>
</evidence>
<protein>
    <submittedName>
        <fullName evidence="4">Alpha/beta fold hydrolase</fullName>
    </submittedName>
</protein>
<gene>
    <name evidence="4" type="ORF">H7344_16180</name>
</gene>
<proteinExistence type="predicted"/>
<feature type="chain" id="PRO_5046657098" evidence="2">
    <location>
        <begin position="26"/>
        <end position="318"/>
    </location>
</feature>
<evidence type="ECO:0000313" key="5">
    <source>
        <dbReference type="Proteomes" id="UP000604001"/>
    </source>
</evidence>
<dbReference type="EMBL" id="JACMYC010000011">
    <property type="protein sequence ID" value="MBC2961839.1"/>
    <property type="molecule type" value="Genomic_DNA"/>
</dbReference>
<dbReference type="Gene3D" id="3.40.50.1820">
    <property type="entry name" value="alpha/beta hydrolase"/>
    <property type="match status" value="1"/>
</dbReference>
<dbReference type="GO" id="GO:0016787">
    <property type="term" value="F:hydrolase activity"/>
    <property type="evidence" value="ECO:0007669"/>
    <property type="project" value="UniProtKB-KW"/>
</dbReference>
<keyword evidence="2" id="KW-0732">Signal</keyword>
<dbReference type="InterPro" id="IPR006311">
    <property type="entry name" value="TAT_signal"/>
</dbReference>
<accession>A0ABR6UD04</accession>
<feature type="domain" description="AB hydrolase-1" evidence="3">
    <location>
        <begin position="67"/>
        <end position="205"/>
    </location>
</feature>
<dbReference type="InterPro" id="IPR029058">
    <property type="entry name" value="AB_hydrolase_fold"/>
</dbReference>
<keyword evidence="4" id="KW-0378">Hydrolase</keyword>
<evidence type="ECO:0000259" key="3">
    <source>
        <dbReference type="Pfam" id="PF00561"/>
    </source>
</evidence>
<dbReference type="RefSeq" id="WP_186347037.1">
    <property type="nucleotide sequence ID" value="NZ_BMMR01000009.1"/>
</dbReference>
<organism evidence="4 5">
    <name type="scientific">Nocardioides deserti</name>
    <dbReference type="NCBI Taxonomy" id="1588644"/>
    <lineage>
        <taxon>Bacteria</taxon>
        <taxon>Bacillati</taxon>
        <taxon>Actinomycetota</taxon>
        <taxon>Actinomycetes</taxon>
        <taxon>Propionibacteriales</taxon>
        <taxon>Nocardioidaceae</taxon>
        <taxon>Nocardioides</taxon>
    </lineage>
</organism>
<feature type="signal peptide" evidence="2">
    <location>
        <begin position="1"/>
        <end position="25"/>
    </location>
</feature>
<feature type="region of interest" description="Disordered" evidence="1">
    <location>
        <begin position="287"/>
        <end position="318"/>
    </location>
</feature>
<name>A0ABR6UD04_9ACTN</name>
<dbReference type="Proteomes" id="UP000604001">
    <property type="component" value="Unassembled WGS sequence"/>
</dbReference>
<comment type="caution">
    <text evidence="4">The sequence shown here is derived from an EMBL/GenBank/DDBJ whole genome shotgun (WGS) entry which is preliminary data.</text>
</comment>
<dbReference type="Pfam" id="PF00561">
    <property type="entry name" value="Abhydrolase_1"/>
    <property type="match status" value="1"/>
</dbReference>
<dbReference type="SUPFAM" id="SSF53474">
    <property type="entry name" value="alpha/beta-Hydrolases"/>
    <property type="match status" value="1"/>
</dbReference>
<reference evidence="4 5" key="1">
    <citation type="submission" date="2020-08" db="EMBL/GenBank/DDBJ databases">
        <title>novel species in genus Nocardioides.</title>
        <authorList>
            <person name="Zhang G."/>
        </authorList>
    </citation>
    <scope>NUCLEOTIDE SEQUENCE [LARGE SCALE GENOMIC DNA]</scope>
    <source>
        <strain evidence="4 5">SC8A-24</strain>
    </source>
</reference>
<evidence type="ECO:0000256" key="1">
    <source>
        <dbReference type="SAM" id="MobiDB-lite"/>
    </source>
</evidence>